<name>A0ABY9IY55_9ACTN</name>
<evidence type="ECO:0000313" key="3">
    <source>
        <dbReference type="Proteomes" id="UP001235744"/>
    </source>
</evidence>
<keyword evidence="3" id="KW-1185">Reference proteome</keyword>
<dbReference type="Proteomes" id="UP001235744">
    <property type="component" value="Chromosome"/>
</dbReference>
<evidence type="ECO:0000313" key="2">
    <source>
        <dbReference type="EMBL" id="WLQ60442.1"/>
    </source>
</evidence>
<protein>
    <submittedName>
        <fullName evidence="2">Uncharacterized protein</fullName>
    </submittedName>
</protein>
<dbReference type="RefSeq" id="WP_306069276.1">
    <property type="nucleotide sequence ID" value="NZ_CP120988.1"/>
</dbReference>
<evidence type="ECO:0000256" key="1">
    <source>
        <dbReference type="SAM" id="MobiDB-lite"/>
    </source>
</evidence>
<reference evidence="2 3" key="1">
    <citation type="submission" date="2023-03" db="EMBL/GenBank/DDBJ databases">
        <title>Isolation and description of six Streptomyces strains from soil environments, able to metabolize different microbial glucans.</title>
        <authorList>
            <person name="Widen T."/>
            <person name="Larsbrink J."/>
        </authorList>
    </citation>
    <scope>NUCLEOTIDE SEQUENCE [LARGE SCALE GENOMIC DNA]</scope>
    <source>
        <strain evidence="2 3">Alt2</strain>
    </source>
</reference>
<sequence>MASSMYRMRQETIDRLGPEPTTPAERLAHTLAAHADTDGSWLVVEATNNIYGEGIRTGITLDDLRALQQQLAEVATQEPPR</sequence>
<organism evidence="2 3">
    <name type="scientific">Streptomyces poriferorum</name>
    <dbReference type="NCBI Taxonomy" id="2798799"/>
    <lineage>
        <taxon>Bacteria</taxon>
        <taxon>Bacillati</taxon>
        <taxon>Actinomycetota</taxon>
        <taxon>Actinomycetes</taxon>
        <taxon>Kitasatosporales</taxon>
        <taxon>Streptomycetaceae</taxon>
        <taxon>Streptomyces</taxon>
    </lineage>
</organism>
<proteinExistence type="predicted"/>
<feature type="compositionally biased region" description="Basic and acidic residues" evidence="1">
    <location>
        <begin position="8"/>
        <end position="17"/>
    </location>
</feature>
<feature type="region of interest" description="Disordered" evidence="1">
    <location>
        <begin position="1"/>
        <end position="22"/>
    </location>
</feature>
<accession>A0ABY9IY55</accession>
<gene>
    <name evidence="2" type="ORF">P8A19_35685</name>
</gene>
<dbReference type="EMBL" id="CP120988">
    <property type="protein sequence ID" value="WLQ60442.1"/>
    <property type="molecule type" value="Genomic_DNA"/>
</dbReference>